<dbReference type="Gene3D" id="3.40.50.720">
    <property type="entry name" value="NAD(P)-binding Rossmann-like Domain"/>
    <property type="match status" value="1"/>
</dbReference>
<comment type="caution">
    <text evidence="2">The sequence shown here is derived from an EMBL/GenBank/DDBJ whole genome shotgun (WGS) entry which is preliminary data.</text>
</comment>
<dbReference type="InterPro" id="IPR051783">
    <property type="entry name" value="NAD(P)-dependent_oxidoreduct"/>
</dbReference>
<organism evidence="2 3">
    <name type="scientific">Sorangium atrum</name>
    <dbReference type="NCBI Taxonomy" id="2995308"/>
    <lineage>
        <taxon>Bacteria</taxon>
        <taxon>Pseudomonadati</taxon>
        <taxon>Myxococcota</taxon>
        <taxon>Polyangia</taxon>
        <taxon>Polyangiales</taxon>
        <taxon>Polyangiaceae</taxon>
        <taxon>Sorangium</taxon>
    </lineage>
</organism>
<evidence type="ECO:0000313" key="3">
    <source>
        <dbReference type="Proteomes" id="UP001217485"/>
    </source>
</evidence>
<reference evidence="2 3" key="1">
    <citation type="submission" date="2023-01" db="EMBL/GenBank/DDBJ databases">
        <title>Minimal conservation of predation-associated metabolite biosynthetic gene clusters underscores biosynthetic potential of Myxococcota including descriptions for ten novel species: Archangium lansinium sp. nov., Myxococcus landrumus sp. nov., Nannocystis bai.</title>
        <authorList>
            <person name="Ahearne A."/>
            <person name="Stevens C."/>
            <person name="Dowd S."/>
        </authorList>
    </citation>
    <scope>NUCLEOTIDE SEQUENCE [LARGE SCALE GENOMIC DNA]</scope>
    <source>
        <strain evidence="2 3">WIWO2</strain>
    </source>
</reference>
<dbReference type="PANTHER" id="PTHR48079:SF6">
    <property type="entry name" value="NAD(P)-BINDING DOMAIN-CONTAINING PROTEIN-RELATED"/>
    <property type="match status" value="1"/>
</dbReference>
<evidence type="ECO:0000259" key="1">
    <source>
        <dbReference type="Pfam" id="PF01370"/>
    </source>
</evidence>
<evidence type="ECO:0000313" key="2">
    <source>
        <dbReference type="EMBL" id="MDC0679570.1"/>
    </source>
</evidence>
<gene>
    <name evidence="2" type="ORF">POL72_17630</name>
</gene>
<keyword evidence="3" id="KW-1185">Reference proteome</keyword>
<dbReference type="CDD" id="cd05262">
    <property type="entry name" value="SDR_a7"/>
    <property type="match status" value="1"/>
</dbReference>
<dbReference type="RefSeq" id="WP_272096562.1">
    <property type="nucleotide sequence ID" value="NZ_JAQNDK010000002.1"/>
</dbReference>
<name>A0ABT5C159_9BACT</name>
<protein>
    <submittedName>
        <fullName evidence="2">SDR family oxidoreductase</fullName>
    </submittedName>
</protein>
<dbReference type="Pfam" id="PF01370">
    <property type="entry name" value="Epimerase"/>
    <property type="match status" value="1"/>
</dbReference>
<dbReference type="SUPFAM" id="SSF51735">
    <property type="entry name" value="NAD(P)-binding Rossmann-fold domains"/>
    <property type="match status" value="1"/>
</dbReference>
<feature type="domain" description="NAD-dependent epimerase/dehydratase" evidence="1">
    <location>
        <begin position="3"/>
        <end position="214"/>
    </location>
</feature>
<dbReference type="EMBL" id="JAQNDK010000002">
    <property type="protein sequence ID" value="MDC0679570.1"/>
    <property type="molecule type" value="Genomic_DNA"/>
</dbReference>
<dbReference type="PANTHER" id="PTHR48079">
    <property type="entry name" value="PROTEIN YEEZ"/>
    <property type="match status" value="1"/>
</dbReference>
<sequence>MRVFITGASGFVGSAVVREFISAGHDVVGLARSDSAAKVIADTGAVVYRGDLERVESLERGASEADAIIHTGFNHDFSKFKASCEADRKVIDALGSALARSERPLIVTSAIGVLPPGSVVTEQTMPLSPSPNPRAATEEAVRALIDRGVNVSVVRLPPSTHGEGDHGFVPMLIKIARDQGASAYIGEGLNRWPAVHRFDAAKVYRLAAERATRGVYYHAVAEEGVPFRQIAEVIGRRLKVPVVSRSQDEAAAHFTSFFAHFVAMNVTASSKQTQEQLQWRPTLPGLIADLDRPHYFA</sequence>
<dbReference type="InterPro" id="IPR001509">
    <property type="entry name" value="Epimerase_deHydtase"/>
</dbReference>
<accession>A0ABT5C159</accession>
<proteinExistence type="predicted"/>
<dbReference type="InterPro" id="IPR036291">
    <property type="entry name" value="NAD(P)-bd_dom_sf"/>
</dbReference>
<dbReference type="Proteomes" id="UP001217485">
    <property type="component" value="Unassembled WGS sequence"/>
</dbReference>